<reference evidence="2 3" key="1">
    <citation type="submission" date="2019-12" db="EMBL/GenBank/DDBJ databases">
        <authorList>
            <person name="Alioto T."/>
            <person name="Alioto T."/>
            <person name="Gomez Garrido J."/>
        </authorList>
    </citation>
    <scope>NUCLEOTIDE SEQUENCE [LARGE SCALE GENOMIC DNA]</scope>
</reference>
<proteinExistence type="predicted"/>
<protein>
    <submittedName>
        <fullName evidence="2">Uncharacterized protein</fullName>
    </submittedName>
</protein>
<feature type="compositionally biased region" description="Basic and acidic residues" evidence="1">
    <location>
        <begin position="275"/>
        <end position="290"/>
    </location>
</feature>
<feature type="compositionally biased region" description="Low complexity" evidence="1">
    <location>
        <begin position="291"/>
        <end position="300"/>
    </location>
</feature>
<feature type="non-terminal residue" evidence="2">
    <location>
        <position position="1"/>
    </location>
</feature>
<feature type="region of interest" description="Disordered" evidence="1">
    <location>
        <begin position="375"/>
        <end position="398"/>
    </location>
</feature>
<organism evidence="2 3">
    <name type="scientific">Olea europaea subsp. europaea</name>
    <dbReference type="NCBI Taxonomy" id="158383"/>
    <lineage>
        <taxon>Eukaryota</taxon>
        <taxon>Viridiplantae</taxon>
        <taxon>Streptophyta</taxon>
        <taxon>Embryophyta</taxon>
        <taxon>Tracheophyta</taxon>
        <taxon>Spermatophyta</taxon>
        <taxon>Magnoliopsida</taxon>
        <taxon>eudicotyledons</taxon>
        <taxon>Gunneridae</taxon>
        <taxon>Pentapetalae</taxon>
        <taxon>asterids</taxon>
        <taxon>lamiids</taxon>
        <taxon>Lamiales</taxon>
        <taxon>Oleaceae</taxon>
        <taxon>Oleeae</taxon>
        <taxon>Olea</taxon>
    </lineage>
</organism>
<feature type="region of interest" description="Disordered" evidence="1">
    <location>
        <begin position="262"/>
        <end position="304"/>
    </location>
</feature>
<feature type="compositionally biased region" description="Polar residues" evidence="1">
    <location>
        <begin position="262"/>
        <end position="273"/>
    </location>
</feature>
<sequence length="398" mass="45851">QTNSVPNEILTFSDGKAKVIFQGSSSRIPRSNSYRSSRSEERTKNSFHPSRNSTSSSFKGVDFTPIIPNTFYQPKEKEEDTEQSESPTFSDMVPPSNSDLDHQCKVISSEVDRRKEFKYDQNIQVKNFQKIFRNQFSSKEKEQFWEDYFESSTELSFYDWIQIKVFGKQPEKSQVLTTKTSSKSWKTPDGNRFQSIHPPLQDISFTHGKTEILASPLKRVPNSKERLDESQVVAKDIKNIQAQNNFTNIVLQSVCSQLNRIESNSESETSTVPKDSFKEYRDSKSKDKNISKPSSSSPIFKNDDIIPTFGKSSQSLSTENEVLSELVNQLKNFHVSKNNNTIDLDEIENQFVDKKIDQINKLRNSDYQNIPKFYPRPSFPDQLFEEKLPPQRSYDGSS</sequence>
<evidence type="ECO:0000313" key="2">
    <source>
        <dbReference type="EMBL" id="CAA3022588.1"/>
    </source>
</evidence>
<feature type="region of interest" description="Disordered" evidence="1">
    <location>
        <begin position="22"/>
        <end position="101"/>
    </location>
</feature>
<feature type="non-terminal residue" evidence="2">
    <location>
        <position position="398"/>
    </location>
</feature>
<dbReference type="EMBL" id="CACTIH010009072">
    <property type="protein sequence ID" value="CAA3022588.1"/>
    <property type="molecule type" value="Genomic_DNA"/>
</dbReference>
<keyword evidence="3" id="KW-1185">Reference proteome</keyword>
<name>A0A8S0UZM1_OLEEU</name>
<comment type="caution">
    <text evidence="2">The sequence shown here is derived from an EMBL/GenBank/DDBJ whole genome shotgun (WGS) entry which is preliminary data.</text>
</comment>
<accession>A0A8S0UZM1</accession>
<dbReference type="Gramene" id="OE9A031042T1">
    <property type="protein sequence ID" value="OE9A031042C1"/>
    <property type="gene ID" value="OE9A031042"/>
</dbReference>
<evidence type="ECO:0000256" key="1">
    <source>
        <dbReference type="SAM" id="MobiDB-lite"/>
    </source>
</evidence>
<evidence type="ECO:0000313" key="3">
    <source>
        <dbReference type="Proteomes" id="UP000594638"/>
    </source>
</evidence>
<dbReference type="Proteomes" id="UP000594638">
    <property type="component" value="Unassembled WGS sequence"/>
</dbReference>
<feature type="compositionally biased region" description="Polar residues" evidence="1">
    <location>
        <begin position="46"/>
        <end position="58"/>
    </location>
</feature>
<feature type="compositionally biased region" description="Low complexity" evidence="1">
    <location>
        <begin position="24"/>
        <end position="36"/>
    </location>
</feature>
<dbReference type="AlphaFoldDB" id="A0A8S0UZM1"/>
<gene>
    <name evidence="2" type="ORF">OLEA9_A031042</name>
</gene>